<feature type="transmembrane region" description="Helical" evidence="1">
    <location>
        <begin position="7"/>
        <end position="24"/>
    </location>
</feature>
<accession>A0A167ER74</accession>
<evidence type="ECO:0000313" key="3">
    <source>
        <dbReference type="EMBL" id="OAB75795.1"/>
    </source>
</evidence>
<dbReference type="SMART" id="SM00871">
    <property type="entry name" value="AraC_E_bind"/>
    <property type="match status" value="1"/>
</dbReference>
<dbReference type="InterPro" id="IPR029442">
    <property type="entry name" value="GyrI-like"/>
</dbReference>
<name>A0A167ER74_9FLAO</name>
<dbReference type="RefSeq" id="WP_068593634.1">
    <property type="nucleotide sequence ID" value="NZ_LRXL01000053.1"/>
</dbReference>
<dbReference type="CDD" id="cd07818">
    <property type="entry name" value="SRPBCC_1"/>
    <property type="match status" value="1"/>
</dbReference>
<dbReference type="OrthoDB" id="9807923at2"/>
<feature type="domain" description="AraC effector-binding" evidence="2">
    <location>
        <begin position="186"/>
        <end position="345"/>
    </location>
</feature>
<dbReference type="SUPFAM" id="SSF55961">
    <property type="entry name" value="Bet v1-like"/>
    <property type="match status" value="1"/>
</dbReference>
<reference evidence="3 4" key="1">
    <citation type="submission" date="2016-02" db="EMBL/GenBank/DDBJ databases">
        <title>Ulvibacter sp. LPB0005, isolated from Thais luteostoma.</title>
        <authorList>
            <person name="Shin S.-K."/>
            <person name="Yi H."/>
        </authorList>
    </citation>
    <scope>NUCLEOTIDE SEQUENCE [LARGE SCALE GENOMIC DNA]</scope>
    <source>
        <strain evidence="3 4">LPB0005</strain>
    </source>
</reference>
<dbReference type="InterPro" id="IPR023393">
    <property type="entry name" value="START-like_dom_sf"/>
</dbReference>
<proteinExistence type="predicted"/>
<dbReference type="SUPFAM" id="SSF55136">
    <property type="entry name" value="Probable bacterial effector-binding domain"/>
    <property type="match status" value="1"/>
</dbReference>
<keyword evidence="1" id="KW-0472">Membrane</keyword>
<comment type="caution">
    <text evidence="3">The sequence shown here is derived from an EMBL/GenBank/DDBJ whole genome shotgun (WGS) entry which is preliminary data.</text>
</comment>
<dbReference type="InterPro" id="IPR011256">
    <property type="entry name" value="Reg_factor_effector_dom_sf"/>
</dbReference>
<evidence type="ECO:0000313" key="4">
    <source>
        <dbReference type="Proteomes" id="UP000077013"/>
    </source>
</evidence>
<dbReference type="Pfam" id="PF10604">
    <property type="entry name" value="Polyketide_cyc2"/>
    <property type="match status" value="1"/>
</dbReference>
<keyword evidence="1" id="KW-1133">Transmembrane helix</keyword>
<keyword evidence="4" id="KW-1185">Reference proteome</keyword>
<dbReference type="Pfam" id="PF06445">
    <property type="entry name" value="GyrI-like"/>
    <property type="match status" value="1"/>
</dbReference>
<dbReference type="EMBL" id="LRXL01000053">
    <property type="protein sequence ID" value="OAB75795.1"/>
    <property type="molecule type" value="Genomic_DNA"/>
</dbReference>
<organism evidence="3 4">
    <name type="scientific">Cochleicola gelatinilyticus</name>
    <dbReference type="NCBI Taxonomy" id="1763537"/>
    <lineage>
        <taxon>Bacteria</taxon>
        <taxon>Pseudomonadati</taxon>
        <taxon>Bacteroidota</taxon>
        <taxon>Flavobacteriia</taxon>
        <taxon>Flavobacteriales</taxon>
        <taxon>Flavobacteriaceae</taxon>
        <taxon>Cochleicola</taxon>
    </lineage>
</organism>
<dbReference type="Proteomes" id="UP000077013">
    <property type="component" value="Unassembled WGS sequence"/>
</dbReference>
<gene>
    <name evidence="3" type="ORF">ULVI_15070</name>
</gene>
<keyword evidence="1" id="KW-0812">Transmembrane</keyword>
<protein>
    <submittedName>
        <fullName evidence="3">AraC family transcriptional regulator</fullName>
    </submittedName>
</protein>
<sequence>MKIIKYLFFLILIVIIGGAIYFATKDGSFNITESKVVNAPAEVIYNKVKDFKSWQEWGPWMEEDADIEVTYAEKTEGEGASYSWTSNKMGDGSMKTVKVIPNKEIDQVITFNTPVGDSDSEVTWRFEPTEVPGQTKVSWGMKGEQSLMEKVFMAFQDEDMETGIRQMYEKGLNNLDSVVMTEMKKFEISVDGITQYSGGFYMYNTSAARQSDIGTKMPPMMGQVMGFMQQNNIPMSGKPFTIYNSVDQTNGTVIFSTAVPVKDRVITPQGSPVLSGYMEEGVALKTTLKGNYDNIPAAYTKAQEYAIANNLQIDPNTPMFEVYVTNPDEVANPADYITEIYMPVISPVNEQEL</sequence>
<evidence type="ECO:0000259" key="2">
    <source>
        <dbReference type="SMART" id="SM00871"/>
    </source>
</evidence>
<dbReference type="InterPro" id="IPR010499">
    <property type="entry name" value="AraC_E-bd"/>
</dbReference>
<dbReference type="AlphaFoldDB" id="A0A167ER74"/>
<evidence type="ECO:0000256" key="1">
    <source>
        <dbReference type="SAM" id="Phobius"/>
    </source>
</evidence>
<dbReference type="Gene3D" id="3.30.530.20">
    <property type="match status" value="1"/>
</dbReference>
<dbReference type="STRING" id="1763537.ULVI_15070"/>
<dbReference type="Gene3D" id="3.20.80.10">
    <property type="entry name" value="Regulatory factor, effector binding domain"/>
    <property type="match status" value="1"/>
</dbReference>
<dbReference type="InterPro" id="IPR019587">
    <property type="entry name" value="Polyketide_cyclase/dehydratase"/>
</dbReference>